<accession>A0A1Y2DFP1</accession>
<dbReference type="AlphaFoldDB" id="A0A1Y2DFP1"/>
<dbReference type="Proteomes" id="UP000193689">
    <property type="component" value="Unassembled WGS sequence"/>
</dbReference>
<comment type="caution">
    <text evidence="3">The sequence shown here is derived from an EMBL/GenBank/DDBJ whole genome shotgun (WGS) entry which is preliminary data.</text>
</comment>
<evidence type="ECO:0000256" key="1">
    <source>
        <dbReference type="SAM" id="MobiDB-lite"/>
    </source>
</evidence>
<evidence type="ECO:0000313" key="3">
    <source>
        <dbReference type="EMBL" id="ORY58100.1"/>
    </source>
</evidence>
<feature type="compositionally biased region" description="Polar residues" evidence="1">
    <location>
        <begin position="56"/>
        <end position="69"/>
    </location>
</feature>
<dbReference type="OrthoDB" id="5358884at2759"/>
<keyword evidence="2" id="KW-1133">Transmembrane helix</keyword>
<feature type="transmembrane region" description="Helical" evidence="2">
    <location>
        <begin position="86"/>
        <end position="113"/>
    </location>
</feature>
<keyword evidence="4" id="KW-1185">Reference proteome</keyword>
<gene>
    <name evidence="3" type="ORF">BCR38DRAFT_76399</name>
</gene>
<sequence length="285" mass="29748">MAPRYDEAPEVAPQYLPEVHHPPAAPEFAGYQSPATPTSIKREDSFQPGFAPAGQPGSTLGYDQQSAYQGANADPSAAGRHPKKRIVCGCSVVVLVLSIIIAILSAAVIGLAAGTGLEASRANNAELRLASLTSGGATTTGTAPSATSTSVTDFSRLDRNCSSDSSGVSGTEYTSSFFNKPTFEVWCNSDTPNSPVQSLFVGNFDDCMDACASYTFFIPSDFSNETITNQTCAGVSFIPLWTNRTAAVKGTAPGNCYLKPGPQNRTALSTPNIGTECHAAILTDD</sequence>
<dbReference type="GeneID" id="63781831"/>
<dbReference type="EMBL" id="MCFJ01000017">
    <property type="protein sequence ID" value="ORY58100.1"/>
    <property type="molecule type" value="Genomic_DNA"/>
</dbReference>
<name>A0A1Y2DFP1_9PEZI</name>
<evidence type="ECO:0008006" key="5">
    <source>
        <dbReference type="Google" id="ProtNLM"/>
    </source>
</evidence>
<dbReference type="InParanoid" id="A0A1Y2DFP1"/>
<evidence type="ECO:0000256" key="2">
    <source>
        <dbReference type="SAM" id="Phobius"/>
    </source>
</evidence>
<organism evidence="3 4">
    <name type="scientific">Pseudomassariella vexata</name>
    <dbReference type="NCBI Taxonomy" id="1141098"/>
    <lineage>
        <taxon>Eukaryota</taxon>
        <taxon>Fungi</taxon>
        <taxon>Dikarya</taxon>
        <taxon>Ascomycota</taxon>
        <taxon>Pezizomycotina</taxon>
        <taxon>Sordariomycetes</taxon>
        <taxon>Xylariomycetidae</taxon>
        <taxon>Amphisphaeriales</taxon>
        <taxon>Pseudomassariaceae</taxon>
        <taxon>Pseudomassariella</taxon>
    </lineage>
</organism>
<evidence type="ECO:0000313" key="4">
    <source>
        <dbReference type="Proteomes" id="UP000193689"/>
    </source>
</evidence>
<feature type="region of interest" description="Disordered" evidence="1">
    <location>
        <begin position="1"/>
        <end position="81"/>
    </location>
</feature>
<protein>
    <recommendedName>
        <fullName evidence="5">Apple domain-containing protein</fullName>
    </recommendedName>
</protein>
<dbReference type="RefSeq" id="XP_040711135.1">
    <property type="nucleotide sequence ID" value="XM_040865619.1"/>
</dbReference>
<keyword evidence="2" id="KW-0812">Transmembrane</keyword>
<reference evidence="3 4" key="1">
    <citation type="submission" date="2016-07" db="EMBL/GenBank/DDBJ databases">
        <title>Pervasive Adenine N6-methylation of Active Genes in Fungi.</title>
        <authorList>
            <consortium name="DOE Joint Genome Institute"/>
            <person name="Mondo S.J."/>
            <person name="Dannebaum R.O."/>
            <person name="Kuo R.C."/>
            <person name="Labutti K."/>
            <person name="Haridas S."/>
            <person name="Kuo A."/>
            <person name="Salamov A."/>
            <person name="Ahrendt S.R."/>
            <person name="Lipzen A."/>
            <person name="Sullivan W."/>
            <person name="Andreopoulos W.B."/>
            <person name="Clum A."/>
            <person name="Lindquist E."/>
            <person name="Daum C."/>
            <person name="Ramamoorthy G.K."/>
            <person name="Gryganskyi A."/>
            <person name="Culley D."/>
            <person name="Magnuson J.K."/>
            <person name="James T.Y."/>
            <person name="O'Malley M.A."/>
            <person name="Stajich J.E."/>
            <person name="Spatafora J.W."/>
            <person name="Visel A."/>
            <person name="Grigoriev I.V."/>
        </authorList>
    </citation>
    <scope>NUCLEOTIDE SEQUENCE [LARGE SCALE GENOMIC DNA]</scope>
    <source>
        <strain evidence="3 4">CBS 129021</strain>
    </source>
</reference>
<proteinExistence type="predicted"/>
<keyword evidence="2" id="KW-0472">Membrane</keyword>